<proteinExistence type="predicted"/>
<evidence type="ECO:0000313" key="1">
    <source>
        <dbReference type="EMBL" id="ABM97057.1"/>
    </source>
</evidence>
<dbReference type="AlphaFoldDB" id="A2SNB8"/>
<keyword evidence="1" id="KW-0614">Plasmid</keyword>
<keyword evidence="2" id="KW-1185">Reference proteome</keyword>
<dbReference type="EMBL" id="CP000556">
    <property type="protein sequence ID" value="ABM97057.1"/>
    <property type="molecule type" value="Genomic_DNA"/>
</dbReference>
<gene>
    <name evidence="1" type="ordered locus">Mpe_B0282</name>
</gene>
<organism evidence="1 2">
    <name type="scientific">Methylibium petroleiphilum (strain ATCC BAA-1232 / LMG 22953 / PM1)</name>
    <dbReference type="NCBI Taxonomy" id="420662"/>
    <lineage>
        <taxon>Bacteria</taxon>
        <taxon>Pseudomonadati</taxon>
        <taxon>Pseudomonadota</taxon>
        <taxon>Betaproteobacteria</taxon>
        <taxon>Burkholderiales</taxon>
        <taxon>Sphaerotilaceae</taxon>
        <taxon>Methylibium</taxon>
    </lineage>
</organism>
<sequence>MADVHVTGAEYKRFYSDPIIWGADDGTTYIEEDEVYVDSLPVDPATFNAREIADSAIVKVTGGYLVNPPPGVPEDYVKAIKFWLRKQSTRQVLFEISAEKLPELIAAAKALGAKEVDA</sequence>
<dbReference type="RefSeq" id="WP_011831645.1">
    <property type="nucleotide sequence ID" value="NC_008826.1"/>
</dbReference>
<dbReference type="HOGENOM" id="CLU_2070371_0_0_4"/>
<dbReference type="KEGG" id="mpt:Mpe_B0282"/>
<accession>A2SNB8</accession>
<protein>
    <submittedName>
        <fullName evidence="1">Uncharacterized protein</fullName>
    </submittedName>
</protein>
<dbReference type="Proteomes" id="UP000000366">
    <property type="component" value="Plasmid RPME01"/>
</dbReference>
<name>A2SNB8_METPP</name>
<geneLocation type="plasmid" evidence="1 2">
    <name>RPME01</name>
</geneLocation>
<reference evidence="1 2" key="1">
    <citation type="journal article" date="2007" name="J. Bacteriol.">
        <title>Whole-genome analysis of the methyl tert-butyl ether-degrading beta-proteobacterium Methylibium petroleiphilum PM1.</title>
        <authorList>
            <person name="Kane S.R."/>
            <person name="Chakicherla A.Y."/>
            <person name="Chain P.S.G."/>
            <person name="Schmidt R."/>
            <person name="Shin M.W."/>
            <person name="Legler T.C."/>
            <person name="Scow K.M."/>
            <person name="Larimer F.W."/>
            <person name="Lucas S.M."/>
            <person name="Richardson P.M."/>
            <person name="Hristova K.R."/>
        </authorList>
    </citation>
    <scope>NUCLEOTIDE SEQUENCE [LARGE SCALE GENOMIC DNA]</scope>
    <source>
        <strain evidence="2">ATCC BAA-1232 / LMG 22953 / PM1</strain>
        <plasmid evidence="1 2">RPME01</plasmid>
    </source>
</reference>
<evidence type="ECO:0000313" key="2">
    <source>
        <dbReference type="Proteomes" id="UP000000366"/>
    </source>
</evidence>